<accession>A0A9W8R8T2</accession>
<evidence type="ECO:0000313" key="3">
    <source>
        <dbReference type="Proteomes" id="UP001152087"/>
    </source>
</evidence>
<sequence>MADIVVYVVRLVSGQAKVILEKRQPSDNDQTTDIKVQLDERQETAFAAPMRSVGQYGGPHEGPPAVQNSHL</sequence>
<proteinExistence type="predicted"/>
<dbReference type="AlphaFoldDB" id="A0A9W8R8T2"/>
<gene>
    <name evidence="2" type="ORF">NW755_006088</name>
</gene>
<dbReference type="EMBL" id="JAOQAV010000013">
    <property type="protein sequence ID" value="KAJ4189270.1"/>
    <property type="molecule type" value="Genomic_DNA"/>
</dbReference>
<name>A0A9W8R8T2_9HYPO</name>
<evidence type="ECO:0000256" key="1">
    <source>
        <dbReference type="SAM" id="MobiDB-lite"/>
    </source>
</evidence>
<dbReference type="Proteomes" id="UP001152087">
    <property type="component" value="Unassembled WGS sequence"/>
</dbReference>
<protein>
    <submittedName>
        <fullName evidence="2">Uncharacterized protein</fullName>
    </submittedName>
</protein>
<comment type="caution">
    <text evidence="2">The sequence shown here is derived from an EMBL/GenBank/DDBJ whole genome shotgun (WGS) entry which is preliminary data.</text>
</comment>
<keyword evidence="3" id="KW-1185">Reference proteome</keyword>
<organism evidence="2 3">
    <name type="scientific">Fusarium falciforme</name>
    <dbReference type="NCBI Taxonomy" id="195108"/>
    <lineage>
        <taxon>Eukaryota</taxon>
        <taxon>Fungi</taxon>
        <taxon>Dikarya</taxon>
        <taxon>Ascomycota</taxon>
        <taxon>Pezizomycotina</taxon>
        <taxon>Sordariomycetes</taxon>
        <taxon>Hypocreomycetidae</taxon>
        <taxon>Hypocreales</taxon>
        <taxon>Nectriaceae</taxon>
        <taxon>Fusarium</taxon>
        <taxon>Fusarium solani species complex</taxon>
    </lineage>
</organism>
<evidence type="ECO:0000313" key="2">
    <source>
        <dbReference type="EMBL" id="KAJ4189270.1"/>
    </source>
</evidence>
<reference evidence="2" key="1">
    <citation type="submission" date="2022-09" db="EMBL/GenBank/DDBJ databases">
        <title>Fusarium specimens isolated from Avocado Roots.</title>
        <authorList>
            <person name="Stajich J."/>
            <person name="Roper C."/>
            <person name="Heimlech-Rivalta G."/>
        </authorList>
    </citation>
    <scope>NUCLEOTIDE SEQUENCE</scope>
    <source>
        <strain evidence="2">A02</strain>
    </source>
</reference>
<feature type="region of interest" description="Disordered" evidence="1">
    <location>
        <begin position="48"/>
        <end position="71"/>
    </location>
</feature>